<keyword evidence="4" id="KW-0813">Transport</keyword>
<dbReference type="GO" id="GO:0000139">
    <property type="term" value="C:Golgi membrane"/>
    <property type="evidence" value="ECO:0007669"/>
    <property type="project" value="UniProtKB-SubCell"/>
</dbReference>
<evidence type="ECO:0000256" key="5">
    <source>
        <dbReference type="ARBA" id="ARBA00022692"/>
    </source>
</evidence>
<dbReference type="PANTHER" id="PTHR14043:SF2">
    <property type="entry name" value="HOMEOBOX PROTEIN CUT"/>
    <property type="match status" value="1"/>
</dbReference>
<comment type="similarity">
    <text evidence="2">Belongs to the CASP family.</text>
</comment>
<organism evidence="10 11">
    <name type="scientific">Pseudozyma antarctica</name>
    <name type="common">Yeast</name>
    <name type="synonym">Candida antarctica</name>
    <dbReference type="NCBI Taxonomy" id="84753"/>
    <lineage>
        <taxon>Eukaryota</taxon>
        <taxon>Fungi</taxon>
        <taxon>Dikarya</taxon>
        <taxon>Basidiomycota</taxon>
        <taxon>Ustilaginomycotina</taxon>
        <taxon>Ustilaginomycetes</taxon>
        <taxon>Ustilaginales</taxon>
        <taxon>Ustilaginaceae</taxon>
        <taxon>Moesziomyces</taxon>
    </lineage>
</organism>
<dbReference type="Pfam" id="PF08172">
    <property type="entry name" value="CASP_C"/>
    <property type="match status" value="1"/>
</dbReference>
<evidence type="ECO:0000256" key="2">
    <source>
        <dbReference type="ARBA" id="ARBA00006415"/>
    </source>
</evidence>
<keyword evidence="6" id="KW-1133">Transmembrane helix</keyword>
<evidence type="ECO:0000313" key="11">
    <source>
        <dbReference type="Proteomes" id="UP000053758"/>
    </source>
</evidence>
<protein>
    <recommendedName>
        <fullName evidence="3">Protein CASP</fullName>
    </recommendedName>
</protein>
<dbReference type="PANTHER" id="PTHR14043">
    <property type="entry name" value="CCAAT DISPLACEMENT PROTEIN-RELATED"/>
    <property type="match status" value="1"/>
</dbReference>
<gene>
    <name evidence="10" type="ORF">PAN0_021d6006</name>
</gene>
<evidence type="ECO:0000256" key="1">
    <source>
        <dbReference type="ARBA" id="ARBA00004409"/>
    </source>
</evidence>
<dbReference type="RefSeq" id="XP_014653989.1">
    <property type="nucleotide sequence ID" value="XM_014798503.1"/>
</dbReference>
<dbReference type="InterPro" id="IPR057476">
    <property type="entry name" value="Cux_N"/>
</dbReference>
<evidence type="ECO:0000256" key="6">
    <source>
        <dbReference type="ARBA" id="ARBA00022989"/>
    </source>
</evidence>
<evidence type="ECO:0000256" key="3">
    <source>
        <dbReference type="ARBA" id="ARBA00018691"/>
    </source>
</evidence>
<dbReference type="AlphaFoldDB" id="A0A081CM81"/>
<accession>A0A081CM81</accession>
<keyword evidence="5" id="KW-0812">Transmembrane</keyword>
<dbReference type="GO" id="GO:0006891">
    <property type="term" value="P:intra-Golgi vesicle-mediated transport"/>
    <property type="evidence" value="ECO:0007669"/>
    <property type="project" value="InterPro"/>
</dbReference>
<dbReference type="InterPro" id="IPR012955">
    <property type="entry name" value="CASP_C"/>
</dbReference>
<evidence type="ECO:0000256" key="7">
    <source>
        <dbReference type="ARBA" id="ARBA00023034"/>
    </source>
</evidence>
<dbReference type="OrthoDB" id="10257567at2759"/>
<proteinExistence type="inferred from homology"/>
<sequence length="724" mass="79559">MAAASASAPMPYTVDGAGPSRQPVDFSAALSTWRDINLVELQSQLNTLAPELLQAQTAAVANRKKLADQTREFKKQPDANKLESFKPLLKAYQSEIDTLTKRSKAAENAFLNVHSALGSAPDPYPLLEVTLEQAASLNDLESLKQANAKLTRDLAQHQSRSDAAKAQDTENARLQQRIRALEQDFDARLKQSTAALERELSAKWDERIRNLNEREADLTKSLNLAQEQLQHLKSKDDSATAQLLGSTHPDDLDDADPTQRNGKANLAAEVELLSRDLDRAHARVESVERRNEQLRAEVESVKSGRQESDKLSLLEAESQQKDRNLVQLQASLEHERQRATELSAQLDSSRQAQRKQITDKDAEIESLRTKLHQRSDYADIKRELDIVKAIHFSAEDDEDTPNTDDKRAASASGTAASSPSLEALLLNKNKRLEDQLATLRVANTELSASLDKAASDLASLTAELAQSKTLNQRLEADLVSVGRESRSGAKNTAAMSAEDALRQIESLEAEVSQTHTTKPRASTSARAVPASAEAATTTTSSGGDSSILTIITSQRDRFRSRNAELEEELRSQFDTISELRAEIKTLQSDNLALYEKMRYLQSFSGRQQGGGGARSEAVIQMGSGGTDASGAYPPARTGGDDKYRAKYEEAMNPFAAFRGREQTRAMAQLNPLERALHVLTRLVVSHRRMRVVFMAYAIGLHLLVLGMLFEVSATSSAQTCSVPH</sequence>
<dbReference type="Proteomes" id="UP000053758">
    <property type="component" value="Unassembled WGS sequence"/>
</dbReference>
<reference evidence="11" key="1">
    <citation type="journal article" date="2014" name="Genome Announc.">
        <title>Draft Genome Sequence of the Yeast Pseudozyma antarctica Type Strain JCM10317, a Producer of the Glycolipid Biosurfactants, Mannosylerythritol Lipids.</title>
        <authorList>
            <person name="Saika A."/>
            <person name="Koike H."/>
            <person name="Hori T."/>
            <person name="Fukuoka T."/>
            <person name="Sato S."/>
            <person name="Habe H."/>
            <person name="Kitamoto D."/>
            <person name="Morita T."/>
        </authorList>
    </citation>
    <scope>NUCLEOTIDE SEQUENCE [LARGE SCALE GENOMIC DNA]</scope>
    <source>
        <strain evidence="11">JCM 10317</strain>
    </source>
</reference>
<name>A0A081CM81_PSEA2</name>
<dbReference type="EMBL" id="DF830088">
    <property type="protein sequence ID" value="GAK67777.1"/>
    <property type="molecule type" value="Genomic_DNA"/>
</dbReference>
<evidence type="ECO:0000256" key="8">
    <source>
        <dbReference type="ARBA" id="ARBA00023054"/>
    </source>
</evidence>
<comment type="subcellular location">
    <subcellularLocation>
        <location evidence="1">Golgi apparatus membrane</location>
        <topology evidence="1">Single-pass type IV membrane protein</topology>
    </subcellularLocation>
</comment>
<dbReference type="Pfam" id="PF25398">
    <property type="entry name" value="CUX1_N"/>
    <property type="match status" value="1"/>
</dbReference>
<evidence type="ECO:0000313" key="10">
    <source>
        <dbReference type="EMBL" id="GAK67777.1"/>
    </source>
</evidence>
<evidence type="ECO:0000256" key="9">
    <source>
        <dbReference type="ARBA" id="ARBA00023136"/>
    </source>
</evidence>
<keyword evidence="7" id="KW-0333">Golgi apparatus</keyword>
<dbReference type="GeneID" id="26306856"/>
<keyword evidence="11" id="KW-1185">Reference proteome</keyword>
<keyword evidence="8" id="KW-0175">Coiled coil</keyword>
<dbReference type="HOGENOM" id="CLU_016758_0_0_1"/>
<evidence type="ECO:0000256" key="4">
    <source>
        <dbReference type="ARBA" id="ARBA00022448"/>
    </source>
</evidence>
<keyword evidence="9" id="KW-0472">Membrane</keyword>